<proteinExistence type="predicted"/>
<keyword evidence="1" id="KW-0472">Membrane</keyword>
<evidence type="ECO:0000313" key="2">
    <source>
        <dbReference type="EMBL" id="NOV50485.1"/>
    </source>
</evidence>
<organism evidence="2">
    <name type="scientific">Xenopsylla cheopis</name>
    <name type="common">Oriental rat flea</name>
    <name type="synonym">Pulex cheopis</name>
    <dbReference type="NCBI Taxonomy" id="163159"/>
    <lineage>
        <taxon>Eukaryota</taxon>
        <taxon>Metazoa</taxon>
        <taxon>Ecdysozoa</taxon>
        <taxon>Arthropoda</taxon>
        <taxon>Hexapoda</taxon>
        <taxon>Insecta</taxon>
        <taxon>Pterygota</taxon>
        <taxon>Neoptera</taxon>
        <taxon>Endopterygota</taxon>
        <taxon>Siphonaptera</taxon>
        <taxon>Pulicidae</taxon>
        <taxon>Xenopsyllinae</taxon>
        <taxon>Xenopsylla</taxon>
    </lineage>
</organism>
<accession>A0A6M2DVX9</accession>
<evidence type="ECO:0000256" key="1">
    <source>
        <dbReference type="SAM" id="Phobius"/>
    </source>
</evidence>
<feature type="transmembrane region" description="Helical" evidence="1">
    <location>
        <begin position="41"/>
        <end position="60"/>
    </location>
</feature>
<protein>
    <submittedName>
        <fullName evidence="2">Putative secreted protein</fullName>
    </submittedName>
</protein>
<name>A0A6M2DVX9_XENCH</name>
<dbReference type="AlphaFoldDB" id="A0A6M2DVX9"/>
<dbReference type="EMBL" id="GIIL01006759">
    <property type="protein sequence ID" value="NOV50485.1"/>
    <property type="molecule type" value="Transcribed_RNA"/>
</dbReference>
<keyword evidence="1" id="KW-0812">Transmembrane</keyword>
<sequence>MHLIFCIRKITCRYFRLLLFSDMPRAKYSVPYFSHNTFPCIISVINVSPCIVLFLDLILLKYKLHSTSS</sequence>
<reference evidence="2" key="1">
    <citation type="submission" date="2020-03" db="EMBL/GenBank/DDBJ databases">
        <title>Transcriptomic Profiling of the Digestive Tract of the Rat Flea, Xenopsylla cheopis, Following Blood Feeding and Infection with Yersinia pestis.</title>
        <authorList>
            <person name="Bland D.M."/>
            <person name="Martens C.A."/>
            <person name="Virtaneva K."/>
            <person name="Kanakabandi K."/>
            <person name="Long D."/>
            <person name="Rosenke R."/>
            <person name="Saturday G.A."/>
            <person name="Hoyt F.H."/>
            <person name="Bruno D.P."/>
            <person name="Ribeiro J.M.C."/>
            <person name="Hinnebusch J."/>
        </authorList>
    </citation>
    <scope>NUCLEOTIDE SEQUENCE</scope>
</reference>
<keyword evidence="1" id="KW-1133">Transmembrane helix</keyword>